<reference evidence="8" key="2">
    <citation type="submission" date="2015-03" db="EMBL/GenBank/DDBJ databases">
        <authorList>
            <person name="Murphy D."/>
        </authorList>
    </citation>
    <scope>NUCLEOTIDE SEQUENCE [LARGE SCALE GENOMIC DNA]</scope>
    <source>
        <strain evidence="8">K00500041</strain>
    </source>
</reference>
<evidence type="ECO:0000313" key="8">
    <source>
        <dbReference type="EMBL" id="COV43715.1"/>
    </source>
</evidence>
<reference evidence="13 14" key="1">
    <citation type="submission" date="2015-03" db="EMBL/GenBank/DDBJ databases">
        <authorList>
            <consortium name="Pathogen Informatics"/>
        </authorList>
    </citation>
    <scope>NUCLEOTIDE SEQUENCE [LARGE SCALE GENOMIC DNA]</scope>
    <source>
        <strain evidence="4 21">Bir 172</strain>
        <strain evidence="3 18">C09601061</strain>
        <strain evidence="6 15">D00501624</strain>
        <strain evidence="7 17">G09801536</strain>
        <strain evidence="1 20">G09901357</strain>
        <strain evidence="2 19">H09601792</strain>
        <strain evidence="13">K00500041</strain>
        <strain evidence="9 16">M09401471</strain>
        <strain evidence="14">N09902308</strain>
    </source>
</reference>
<dbReference type="EMBL" id="CFOH01000560">
    <property type="protein sequence ID" value="CFE61075.1"/>
    <property type="molecule type" value="Genomic_DNA"/>
</dbReference>
<dbReference type="EMBL" id="CSBK01000765">
    <property type="protein sequence ID" value="COX88191.1"/>
    <property type="molecule type" value="Genomic_DNA"/>
</dbReference>
<reference evidence="12 24" key="6">
    <citation type="submission" date="2018-08" db="EMBL/GenBank/DDBJ databases">
        <authorList>
            <person name="Fokvardsen B D."/>
            <person name="Norman A."/>
        </authorList>
    </citation>
    <scope>NUCLEOTIDE SEQUENCE [LARGE SCALE GENOMIC DNA]</scope>
    <source>
        <strain evidence="12 24">DKC2</strain>
    </source>
</reference>
<evidence type="ECO:0000313" key="4">
    <source>
        <dbReference type="EMBL" id="CKR85601.1"/>
    </source>
</evidence>
<dbReference type="Gene3D" id="3.20.20.80">
    <property type="entry name" value="Glycosidases"/>
    <property type="match status" value="1"/>
</dbReference>
<reference evidence="5 22" key="3">
    <citation type="submission" date="2015-03" db="EMBL/GenBank/DDBJ databases">
        <authorList>
            <consortium name="Pathogen Informatics"/>
            <person name="Murphy D."/>
        </authorList>
    </citation>
    <scope>NUCLEOTIDE SEQUENCE</scope>
    <source>
        <strain evidence="5 22">0268S</strain>
        <strain evidence="10">N09902308</strain>
    </source>
</reference>
<dbReference type="Proteomes" id="UP000039021">
    <property type="component" value="Unassembled WGS sequence"/>
</dbReference>
<dbReference type="RefSeq" id="WP_003912342.1">
    <property type="nucleotide sequence ID" value="NZ_AP017901.1"/>
</dbReference>
<evidence type="ECO:0000313" key="19">
    <source>
        <dbReference type="Proteomes" id="UP000046947"/>
    </source>
</evidence>
<dbReference type="EMBL" id="CSAE01000115">
    <property type="protein sequence ID" value="COV43715.1"/>
    <property type="molecule type" value="Genomic_DNA"/>
</dbReference>
<dbReference type="Proteomes" id="UP000038802">
    <property type="component" value="Unassembled WGS sequence"/>
</dbReference>
<evidence type="ECO:0000313" key="21">
    <source>
        <dbReference type="Proteomes" id="UP000048948"/>
    </source>
</evidence>
<dbReference type="EMBL" id="COPH01000020">
    <property type="protein sequence ID" value="CLW48582.1"/>
    <property type="molecule type" value="Genomic_DNA"/>
</dbReference>
<organism evidence="8 13">
    <name type="scientific">Mycobacterium tuberculosis</name>
    <dbReference type="NCBI Taxonomy" id="1773"/>
    <lineage>
        <taxon>Bacteria</taxon>
        <taxon>Bacillati</taxon>
        <taxon>Actinomycetota</taxon>
        <taxon>Actinomycetes</taxon>
        <taxon>Mycobacteriales</taxon>
        <taxon>Mycobacteriaceae</taxon>
        <taxon>Mycobacterium</taxon>
        <taxon>Mycobacterium tuberculosis complex</taxon>
    </lineage>
</organism>
<dbReference type="Proteomes" id="UP000044938">
    <property type="component" value="Unassembled WGS sequence"/>
</dbReference>
<dbReference type="Proteomes" id="UP000048948">
    <property type="component" value="Unassembled WGS sequence"/>
</dbReference>
<evidence type="ECO:0000313" key="7">
    <source>
        <dbReference type="EMBL" id="COU62749.1"/>
    </source>
</evidence>
<dbReference type="EMBL" id="CSAJ01000090">
    <property type="protein sequence ID" value="COV83984.1"/>
    <property type="molecule type" value="Genomic_DNA"/>
</dbReference>
<dbReference type="PATRIC" id="fig|1773.211.peg.4058"/>
<dbReference type="STRING" id="1806.RN08_4152"/>
<accession>A0A0E9AMD9</accession>
<dbReference type="SMR" id="A0A0E9AMD9"/>
<dbReference type="EMBL" id="CGCX01000291">
    <property type="protein sequence ID" value="CFR71952.1"/>
    <property type="molecule type" value="Genomic_DNA"/>
</dbReference>
<evidence type="ECO:0000313" key="18">
    <source>
        <dbReference type="Proteomes" id="UP000046680"/>
    </source>
</evidence>
<proteinExistence type="predicted"/>
<dbReference type="AlphaFoldDB" id="A0A0E9AMD9"/>
<reference evidence="11 23" key="4">
    <citation type="submission" date="2016-04" db="EMBL/GenBank/DDBJ databases">
        <authorList>
            <person name="Bigi M."/>
            <person name="Bigi F."/>
            <person name="Soria M.A."/>
        </authorList>
    </citation>
    <scope>NUCLEOTIDE SEQUENCE [LARGE SCALE GENOMIC DNA]</scope>
    <source>
        <strain evidence="11 23">6548</strain>
    </source>
</reference>
<dbReference type="Proteomes" id="UP000045842">
    <property type="component" value="Unassembled WGS sequence"/>
</dbReference>
<dbReference type="EMBL" id="CFOE01000898">
    <property type="protein sequence ID" value="CFE46652.1"/>
    <property type="molecule type" value="Genomic_DNA"/>
</dbReference>
<dbReference type="EMBL" id="LWDQ01000001">
    <property type="protein sequence ID" value="OMH61744.1"/>
    <property type="molecule type" value="Genomic_DNA"/>
</dbReference>
<evidence type="ECO:0000313" key="2">
    <source>
        <dbReference type="EMBL" id="CFE61075.1"/>
    </source>
</evidence>
<dbReference type="InterPro" id="IPR017853">
    <property type="entry name" value="GH"/>
</dbReference>
<protein>
    <recommendedName>
        <fullName evidence="25">Lysozyme</fullName>
    </recommendedName>
</protein>
<evidence type="ECO:0000313" key="13">
    <source>
        <dbReference type="Proteomes" id="UP000038802"/>
    </source>
</evidence>
<dbReference type="Proteomes" id="UP000039217">
    <property type="component" value="Unassembled WGS sequence"/>
</dbReference>
<dbReference type="Proteomes" id="UP000046947">
    <property type="component" value="Unassembled WGS sequence"/>
</dbReference>
<reference evidence="11 23" key="5">
    <citation type="submission" date="2017-02" db="EMBL/GenBank/DDBJ databases">
        <title>Protein polymorphisms may explain contrasting epidemiological fitness of two variants of a multidrug-resistant Mycobacterium tuberculosis strain.</title>
        <authorList>
            <person name="Bigi M.M."/>
            <person name="Lopez B."/>
            <person name="Blanco F.C."/>
            <person name="Sasiain M.C."/>
            <person name="De La Barrera S."/>
            <person name="Ritacco V."/>
            <person name="Bigi F."/>
            <person name="Soria M.A."/>
        </authorList>
    </citation>
    <scope>NUCLEOTIDE SEQUENCE [LARGE SCALE GENOMIC DNA]</scope>
    <source>
        <strain evidence="11 23">6548</strain>
    </source>
</reference>
<dbReference type="Proteomes" id="UP000050139">
    <property type="component" value="Unassembled WGS sequence"/>
</dbReference>
<evidence type="ECO:0000313" key="16">
    <source>
        <dbReference type="Proteomes" id="UP000044938"/>
    </source>
</evidence>
<sequence length="274" mass="30022">MTDTLFADVSEYQVPVNNSYPYRVLSIRVCDGTYRDRNFAHNYRWMRSAFDSGRLTFGIVYTYARPNWWANANTVRSMIDAAGGLHPRVALMLDVESGGNPPGDGSSWINRLYWNLADYAGSPVRIIGYANAYDFFNMWRVRPAGLRVIGAGYGSNPNLPGQVAHQYTDGSGYSPNLPQGAPPFGRCDMNSANGLTPQQFAAACGVTTTGGPLMALTDEEQTELLTKVREIWDQLRGPNGAGWPQLGQNEQGQDLTPVDAIAVIKNDVAAMLAE</sequence>
<evidence type="ECO:0008006" key="25">
    <source>
        <dbReference type="Google" id="ProtNLM"/>
    </source>
</evidence>
<evidence type="ECO:0000313" key="1">
    <source>
        <dbReference type="EMBL" id="CFE46652.1"/>
    </source>
</evidence>
<dbReference type="Proteomes" id="UP000300237">
    <property type="component" value="Chromosome"/>
</dbReference>
<evidence type="ECO:0000313" key="5">
    <source>
        <dbReference type="EMBL" id="CLW48582.1"/>
    </source>
</evidence>
<evidence type="ECO:0000313" key="6">
    <source>
        <dbReference type="EMBL" id="CNU34962.1"/>
    </source>
</evidence>
<dbReference type="Proteomes" id="UP000046680">
    <property type="component" value="Unassembled WGS sequence"/>
</dbReference>
<dbReference type="Proteomes" id="UP000048289">
    <property type="component" value="Unassembled WGS sequence"/>
</dbReference>
<dbReference type="Proteomes" id="UP000189452">
    <property type="component" value="Chromosome"/>
</dbReference>
<evidence type="ECO:0000313" key="23">
    <source>
        <dbReference type="Proteomes" id="UP000189452"/>
    </source>
</evidence>
<dbReference type="EMBL" id="CSAD01000002">
    <property type="protein sequence ID" value="COU62749.1"/>
    <property type="molecule type" value="Genomic_DNA"/>
</dbReference>
<dbReference type="SUPFAM" id="SSF51445">
    <property type="entry name" value="(Trans)glycosidases"/>
    <property type="match status" value="1"/>
</dbReference>
<dbReference type="EMBL" id="CNGE01000095">
    <property type="protein sequence ID" value="CKR85601.1"/>
    <property type="molecule type" value="Genomic_DNA"/>
</dbReference>
<evidence type="ECO:0000313" key="15">
    <source>
        <dbReference type="Proteomes" id="UP000039217"/>
    </source>
</evidence>
<gene>
    <name evidence="11" type="ORF">A4S10_03941</name>
    <name evidence="12" type="ORF">DKC2_4006</name>
    <name evidence="3" type="ORF">ERS007657_01055</name>
    <name evidence="6" type="ORF">ERS007661_00521</name>
    <name evidence="7" type="ORF">ERS007679_00037</name>
    <name evidence="1" type="ORF">ERS007681_04137</name>
    <name evidence="2" type="ORF">ERS007688_02935</name>
    <name evidence="8" type="ORF">ERS007703_01396</name>
    <name evidence="9" type="ORF">ERS007720_01029</name>
    <name evidence="10" type="ORF">ERS007739_01837</name>
    <name evidence="4" type="ORF">ERS027646_00816</name>
    <name evidence="5" type="ORF">ERS094118_02658</name>
</gene>
<name>A0A0E9AMD9_MYCTX</name>
<evidence type="ECO:0000313" key="24">
    <source>
        <dbReference type="Proteomes" id="UP000300237"/>
    </source>
</evidence>
<evidence type="ECO:0000313" key="10">
    <source>
        <dbReference type="EMBL" id="COX88191.1"/>
    </source>
</evidence>
<evidence type="ECO:0000313" key="20">
    <source>
        <dbReference type="Proteomes" id="UP000048289"/>
    </source>
</evidence>
<dbReference type="EMBL" id="LR027516">
    <property type="protein sequence ID" value="VCU52088.1"/>
    <property type="molecule type" value="Genomic_DNA"/>
</dbReference>
<evidence type="ECO:0000313" key="22">
    <source>
        <dbReference type="Proteomes" id="UP000050139"/>
    </source>
</evidence>
<evidence type="ECO:0000313" key="17">
    <source>
        <dbReference type="Proteomes" id="UP000045842"/>
    </source>
</evidence>
<dbReference type="EMBL" id="CQQC01000107">
    <property type="protein sequence ID" value="CNU34962.1"/>
    <property type="molecule type" value="Genomic_DNA"/>
</dbReference>
<evidence type="ECO:0000313" key="12">
    <source>
        <dbReference type="EMBL" id="VCU52088.1"/>
    </source>
</evidence>
<evidence type="ECO:0000313" key="11">
    <source>
        <dbReference type="EMBL" id="OMH61744.1"/>
    </source>
</evidence>
<evidence type="ECO:0000313" key="3">
    <source>
        <dbReference type="EMBL" id="CFR71952.1"/>
    </source>
</evidence>
<evidence type="ECO:0000313" key="14">
    <source>
        <dbReference type="Proteomes" id="UP000039021"/>
    </source>
</evidence>
<evidence type="ECO:0000313" key="9">
    <source>
        <dbReference type="EMBL" id="COV83984.1"/>
    </source>
</evidence>